<feature type="coiled-coil region" evidence="1">
    <location>
        <begin position="536"/>
        <end position="616"/>
    </location>
</feature>
<dbReference type="RefSeq" id="XP_066929124.1">
    <property type="nucleotide sequence ID" value="XM_067073023.1"/>
</dbReference>
<protein>
    <submittedName>
        <fullName evidence="2">Uncharacterized protein</fullName>
    </submittedName>
</protein>
<keyword evidence="3" id="KW-1185">Reference proteome</keyword>
<accession>A0A7M5X3Y8</accession>
<evidence type="ECO:0000313" key="2">
    <source>
        <dbReference type="EnsemblMetazoa" id="CLYHEMP017422.1"/>
    </source>
</evidence>
<feature type="coiled-coil region" evidence="1">
    <location>
        <begin position="75"/>
        <end position="120"/>
    </location>
</feature>
<sequence length="680" mass="80482">MIQNDGLTKSSLSHVQLITELESKNETLRRTVDVSSVESRKLKEALKVTVTDKNALMKEKKDASNEKQVQHDMELEQQKKLLETLKDNCNAQLEIWKKKVEDAENQKLSFKNQINNLMIKVNEDEFKMKMFEQNQISKSNYLESMLSSEKKMKEDLMKKLSGLEHDRNTMTEKFESILNENRTLSNRFESQTQKIAELENANLQQKEKLSWMNIEQESSSLVKKKMTDMIQEKKQLAYERGILQTNVKQLKDKNHELQTCLAQNDDTNKELTQSISYLKKEVAIYKDFEEKLQRKESEFRSLKADFEKKEEVLQELLSRYKKLDADHISLKEDHIKQTNEFKSSENKLKREVEKLKSNLKSNHNERNNVSETLKQLLTSNKQLQSELEEVQEALGKKDFEIQTLTSERELHIKNIKGMAKDLDGMAKNLDQVENDYCSKINILEKNILEEKKRICALSTDKKDLEKQLQSKEELINNVSQSKENYITSIREEKEKQEMLLKETHKTELSKIRKTMAIMREDFAKKKEEFDHRLSFMDELSQRVKDLKAEKQIYMKKNHEQASKLESFVEQVSELQNELSTIIEEHNETIREKDELYLEEKQKRKNIESRYKNVLNRQQRKDGGVKSLFSTTEESNNLVDHHPRQSAVLEYQKLIDGEDTRMRDIQHKFEDLHRKKRNGFR</sequence>
<evidence type="ECO:0000256" key="1">
    <source>
        <dbReference type="SAM" id="Coils"/>
    </source>
</evidence>
<dbReference type="PANTHER" id="PTHR35352">
    <property type="entry name" value="COILED-COIL DOMAIN-CONTAINING PROTEIN 150"/>
    <property type="match status" value="1"/>
</dbReference>
<dbReference type="EnsemblMetazoa" id="CLYHEMT017422.1">
    <property type="protein sequence ID" value="CLYHEMP017422.1"/>
    <property type="gene ID" value="CLYHEMG017422"/>
</dbReference>
<dbReference type="Proteomes" id="UP000594262">
    <property type="component" value="Unplaced"/>
</dbReference>
<evidence type="ECO:0000313" key="3">
    <source>
        <dbReference type="Proteomes" id="UP000594262"/>
    </source>
</evidence>
<reference evidence="2" key="1">
    <citation type="submission" date="2021-01" db="UniProtKB">
        <authorList>
            <consortium name="EnsemblMetazoa"/>
        </authorList>
    </citation>
    <scope>IDENTIFICATION</scope>
</reference>
<keyword evidence="1" id="KW-0175">Coiled coil</keyword>
<dbReference type="PANTHER" id="PTHR35352:SF1">
    <property type="entry name" value="COILED-COIL DOMAIN-CONTAINING PROTEIN 150"/>
    <property type="match status" value="1"/>
</dbReference>
<dbReference type="GeneID" id="136816696"/>
<feature type="coiled-coil region" evidence="1">
    <location>
        <begin position="146"/>
        <end position="208"/>
    </location>
</feature>
<dbReference type="InterPro" id="IPR038807">
    <property type="entry name" value="CCDC150"/>
</dbReference>
<organism evidence="2 3">
    <name type="scientific">Clytia hemisphaerica</name>
    <dbReference type="NCBI Taxonomy" id="252671"/>
    <lineage>
        <taxon>Eukaryota</taxon>
        <taxon>Metazoa</taxon>
        <taxon>Cnidaria</taxon>
        <taxon>Hydrozoa</taxon>
        <taxon>Hydroidolina</taxon>
        <taxon>Leptothecata</taxon>
        <taxon>Obeliida</taxon>
        <taxon>Clytiidae</taxon>
        <taxon>Clytia</taxon>
    </lineage>
</organism>
<proteinExistence type="predicted"/>
<dbReference type="AlphaFoldDB" id="A0A7M5X3Y8"/>
<feature type="coiled-coil region" evidence="1">
    <location>
        <begin position="278"/>
        <end position="435"/>
    </location>
</feature>
<name>A0A7M5X3Y8_9CNID</name>
<dbReference type="OrthoDB" id="416454at2759"/>